<evidence type="ECO:0000259" key="3">
    <source>
        <dbReference type="Pfam" id="PF00963"/>
    </source>
</evidence>
<dbReference type="EMBL" id="MFJJ01000027">
    <property type="protein sequence ID" value="OGG14095.1"/>
    <property type="molecule type" value="Genomic_DNA"/>
</dbReference>
<dbReference type="Proteomes" id="UP000177416">
    <property type="component" value="Unassembled WGS sequence"/>
</dbReference>
<dbReference type="Pfam" id="PF00963">
    <property type="entry name" value="Cohesin"/>
    <property type="match status" value="1"/>
</dbReference>
<organism evidence="4 5">
    <name type="scientific">Candidatus Gottesmanbacteria bacterium RIFCSPHIGHO2_01_FULL_46_14</name>
    <dbReference type="NCBI Taxonomy" id="1798380"/>
    <lineage>
        <taxon>Bacteria</taxon>
        <taxon>Candidatus Gottesmaniibacteriota</taxon>
    </lineage>
</organism>
<keyword evidence="2" id="KW-1133">Transmembrane helix</keyword>
<feature type="transmembrane region" description="Helical" evidence="2">
    <location>
        <begin position="6"/>
        <end position="26"/>
    </location>
</feature>
<dbReference type="GO" id="GO:0000272">
    <property type="term" value="P:polysaccharide catabolic process"/>
    <property type="evidence" value="ECO:0007669"/>
    <property type="project" value="InterPro"/>
</dbReference>
<gene>
    <name evidence="4" type="ORF">A2875_03890</name>
</gene>
<dbReference type="SUPFAM" id="SSF49384">
    <property type="entry name" value="Carbohydrate-binding domain"/>
    <property type="match status" value="1"/>
</dbReference>
<evidence type="ECO:0000313" key="5">
    <source>
        <dbReference type="Proteomes" id="UP000177416"/>
    </source>
</evidence>
<sequence length="247" mass="26394">MQIQVNWKTILLCLVLFSGMLSVLIFSKNKQTFRSRASGTVVLRLIPGTVTSRVGETFSLAVLLDTKEDTVAAVDLVVAYDEAVIHAVGTNPSEQFPVVLIPGSVGGGKVHVVLGTDPASPQRGAVPVATLRFEALRKGVTTIATTNQSAVAAVGKSDNVLSQTYPATVTIPSLNQTARRLPSSSPSPIPDGFLQKKIPRPQRVTPTLFPYQNDRIPTPPKSPFPSWLDAIFQVIANLVCRVAPCGQ</sequence>
<dbReference type="InterPro" id="IPR002102">
    <property type="entry name" value="Cohesin_dom"/>
</dbReference>
<keyword evidence="2" id="KW-0812">Transmembrane</keyword>
<feature type="region of interest" description="Disordered" evidence="1">
    <location>
        <begin position="177"/>
        <end position="196"/>
    </location>
</feature>
<dbReference type="GO" id="GO:0030246">
    <property type="term" value="F:carbohydrate binding"/>
    <property type="evidence" value="ECO:0007669"/>
    <property type="project" value="InterPro"/>
</dbReference>
<dbReference type="Gene3D" id="2.60.40.680">
    <property type="match status" value="1"/>
</dbReference>
<name>A0A1F5ZP30_9BACT</name>
<dbReference type="InterPro" id="IPR008965">
    <property type="entry name" value="CBM2/CBM3_carb-bd_dom_sf"/>
</dbReference>
<proteinExistence type="predicted"/>
<protein>
    <recommendedName>
        <fullName evidence="3">Cohesin domain-containing protein</fullName>
    </recommendedName>
</protein>
<accession>A0A1F5ZP30</accession>
<feature type="domain" description="Cohesin" evidence="3">
    <location>
        <begin position="47"/>
        <end position="160"/>
    </location>
</feature>
<evidence type="ECO:0000256" key="2">
    <source>
        <dbReference type="SAM" id="Phobius"/>
    </source>
</evidence>
<keyword evidence="2" id="KW-0472">Membrane</keyword>
<evidence type="ECO:0000313" key="4">
    <source>
        <dbReference type="EMBL" id="OGG14095.1"/>
    </source>
</evidence>
<dbReference type="AlphaFoldDB" id="A0A1F5ZP30"/>
<dbReference type="CDD" id="cd08547">
    <property type="entry name" value="Type_II_cohesin"/>
    <property type="match status" value="1"/>
</dbReference>
<evidence type="ECO:0000256" key="1">
    <source>
        <dbReference type="SAM" id="MobiDB-lite"/>
    </source>
</evidence>
<comment type="caution">
    <text evidence="4">The sequence shown here is derived from an EMBL/GenBank/DDBJ whole genome shotgun (WGS) entry which is preliminary data.</text>
</comment>
<reference evidence="4 5" key="1">
    <citation type="journal article" date="2016" name="Nat. Commun.">
        <title>Thousands of microbial genomes shed light on interconnected biogeochemical processes in an aquifer system.</title>
        <authorList>
            <person name="Anantharaman K."/>
            <person name="Brown C.T."/>
            <person name="Hug L.A."/>
            <person name="Sharon I."/>
            <person name="Castelle C.J."/>
            <person name="Probst A.J."/>
            <person name="Thomas B.C."/>
            <person name="Singh A."/>
            <person name="Wilkins M.J."/>
            <person name="Karaoz U."/>
            <person name="Brodie E.L."/>
            <person name="Williams K.H."/>
            <person name="Hubbard S.S."/>
            <person name="Banfield J.F."/>
        </authorList>
    </citation>
    <scope>NUCLEOTIDE SEQUENCE [LARGE SCALE GENOMIC DNA]</scope>
</reference>